<dbReference type="Proteomes" id="UP000004949">
    <property type="component" value="Unassembled WGS sequence"/>
</dbReference>
<evidence type="ECO:0000313" key="2">
    <source>
        <dbReference type="Proteomes" id="UP000004949"/>
    </source>
</evidence>
<organism evidence="1 2">
    <name type="scientific">Gluconobacter morbifer G707</name>
    <dbReference type="NCBI Taxonomy" id="1088869"/>
    <lineage>
        <taxon>Bacteria</taxon>
        <taxon>Pseudomonadati</taxon>
        <taxon>Pseudomonadota</taxon>
        <taxon>Alphaproteobacteria</taxon>
        <taxon>Acetobacterales</taxon>
        <taxon>Acetobacteraceae</taxon>
        <taxon>Gluconobacter</taxon>
    </lineage>
</organism>
<comment type="caution">
    <text evidence="1">The sequence shown here is derived from an EMBL/GenBank/DDBJ whole genome shotgun (WGS) entry which is preliminary data.</text>
</comment>
<dbReference type="PATRIC" id="fig|1088869.3.peg.1171"/>
<evidence type="ECO:0000313" key="1">
    <source>
        <dbReference type="EMBL" id="EHH68401.1"/>
    </source>
</evidence>
<dbReference type="AlphaFoldDB" id="G6XIX1"/>
<sequence length="100" mass="11259">MTAEIGRRLGFGYRKGPPRSLSFGVLRLTVHSGLVLDVGKWRLALHKADSLSTALINERDQLRAALESERAAHDESLLEMRDAFERLTNQCDEILMSRGH</sequence>
<reference evidence="1 2" key="1">
    <citation type="submission" date="2011-10" db="EMBL/GenBank/DDBJ databases">
        <title>Genome sequence of Gluconobacter morbifer G707, isolated from Drosophila gut.</title>
        <authorList>
            <person name="Lee W.-J."/>
            <person name="Kim E.-K."/>
        </authorList>
    </citation>
    <scope>NUCLEOTIDE SEQUENCE [LARGE SCALE GENOMIC DNA]</scope>
    <source>
        <strain evidence="1 2">G707</strain>
    </source>
</reference>
<accession>G6XIX1</accession>
<dbReference type="STRING" id="1088869.GMO_11710"/>
<dbReference type="RefSeq" id="WP_008851320.1">
    <property type="nucleotide sequence ID" value="NZ_AGQV01000002.1"/>
</dbReference>
<proteinExistence type="predicted"/>
<name>G6XIX1_9PROT</name>
<dbReference type="OrthoDB" id="9999013at2"/>
<gene>
    <name evidence="1" type="ORF">GMO_11710</name>
</gene>
<protein>
    <submittedName>
        <fullName evidence="1">Uncharacterized protein</fullName>
    </submittedName>
</protein>
<dbReference type="EMBL" id="AGQV01000002">
    <property type="protein sequence ID" value="EHH68401.1"/>
    <property type="molecule type" value="Genomic_DNA"/>
</dbReference>
<keyword evidence="2" id="KW-1185">Reference proteome</keyword>